<feature type="region of interest" description="Disordered" evidence="1">
    <location>
        <begin position="335"/>
        <end position="430"/>
    </location>
</feature>
<feature type="compositionally biased region" description="Acidic residues" evidence="1">
    <location>
        <begin position="40"/>
        <end position="51"/>
    </location>
</feature>
<proteinExistence type="predicted"/>
<comment type="caution">
    <text evidence="3">The sequence shown here is derived from an EMBL/GenBank/DDBJ whole genome shotgun (WGS) entry which is preliminary data.</text>
</comment>
<keyword evidence="4" id="KW-1185">Reference proteome</keyword>
<sequence>MNTHATNLQLVPYNPEIERTFHRLRREAAKRAESRKETESDTDSTSSEEEEKMARPENRTLKQLTTPNLTQQPLCITFPDLDEGATFELKSGLIHLLPSFHGLGGEDPNKHLSEFHVVCTGMKPNGVTDDQLKLRAFPFSLKDAAKDWLYYLPSGSITTWTAMKKCFLEKFFPASKLSHMKKQISNVEQDDGENLYDYWERFKKLCASCPYHGYSDHDLIMYFCGGLSVEDGRMVHSASGGGIVNKTPTEANELISELAESSRHFTRRPAGRKVYAASSNSGLEEQVSNLTSMVQQLVMGSRQQVMACGICSSPGHTSEVCPAMREEVEDVNAVGQFGPPRQKYDPYSNTFNPGWRDHPNLRYGNQQGGQQFGHNNQFNQDNQFGQNNQFRQNNQFGQPRQQFYSKPSGQPTGQPSGSNNQPPGPNASMSTDEMIRALVTNVSSFQHETKSCIKNMEQQISQMATAINKLEARDSNKLPPSTEVNPKDLCAVSLRNGRQLEEVEKKKAKAKETTIHEEEELVVEKEAETVSKSPENQPDITPLPVYEPEVPFPEALKRTKRPEHDKDIYETFRKCEVNMPLLDLLKSVPKYAKFLKELCTVKRNNRIKSAKKARVSEQVSAMV</sequence>
<dbReference type="EMBL" id="JBDFQZ010000006">
    <property type="protein sequence ID" value="KAK9714395.1"/>
    <property type="molecule type" value="Genomic_DNA"/>
</dbReference>
<dbReference type="PANTHER" id="PTHR33223:SF3">
    <property type="match status" value="1"/>
</dbReference>
<feature type="compositionally biased region" description="Basic and acidic residues" evidence="1">
    <location>
        <begin position="27"/>
        <end position="39"/>
    </location>
</feature>
<evidence type="ECO:0000313" key="4">
    <source>
        <dbReference type="Proteomes" id="UP001443914"/>
    </source>
</evidence>
<feature type="compositionally biased region" description="Low complexity" evidence="1">
    <location>
        <begin position="372"/>
        <end position="403"/>
    </location>
</feature>
<dbReference type="PANTHER" id="PTHR33223">
    <property type="entry name" value="CCHC-TYPE DOMAIN-CONTAINING PROTEIN"/>
    <property type="match status" value="1"/>
</dbReference>
<dbReference type="InterPro" id="IPR005162">
    <property type="entry name" value="Retrotrans_gag_dom"/>
</dbReference>
<evidence type="ECO:0000313" key="3">
    <source>
        <dbReference type="EMBL" id="KAK9714395.1"/>
    </source>
</evidence>
<name>A0AAW1KAW1_SAPOF</name>
<dbReference type="Proteomes" id="UP001443914">
    <property type="component" value="Unassembled WGS sequence"/>
</dbReference>
<evidence type="ECO:0000256" key="1">
    <source>
        <dbReference type="SAM" id="MobiDB-lite"/>
    </source>
</evidence>
<feature type="region of interest" description="Disordered" evidence="1">
    <location>
        <begin position="523"/>
        <end position="547"/>
    </location>
</feature>
<reference evidence="3" key="1">
    <citation type="submission" date="2024-03" db="EMBL/GenBank/DDBJ databases">
        <title>WGS assembly of Saponaria officinalis var. Norfolk2.</title>
        <authorList>
            <person name="Jenkins J."/>
            <person name="Shu S."/>
            <person name="Grimwood J."/>
            <person name="Barry K."/>
            <person name="Goodstein D."/>
            <person name="Schmutz J."/>
            <person name="Leebens-Mack J."/>
            <person name="Osbourn A."/>
        </authorList>
    </citation>
    <scope>NUCLEOTIDE SEQUENCE [LARGE SCALE GENOMIC DNA]</scope>
    <source>
        <strain evidence="3">JIC</strain>
    </source>
</reference>
<dbReference type="AlphaFoldDB" id="A0AAW1KAW1"/>
<feature type="domain" description="Retrotransposon gag" evidence="2">
    <location>
        <begin position="136"/>
        <end position="228"/>
    </location>
</feature>
<protein>
    <recommendedName>
        <fullName evidence="2">Retrotransposon gag domain-containing protein</fullName>
    </recommendedName>
</protein>
<evidence type="ECO:0000259" key="2">
    <source>
        <dbReference type="Pfam" id="PF03732"/>
    </source>
</evidence>
<organism evidence="3 4">
    <name type="scientific">Saponaria officinalis</name>
    <name type="common">Common soapwort</name>
    <name type="synonym">Lychnis saponaria</name>
    <dbReference type="NCBI Taxonomy" id="3572"/>
    <lineage>
        <taxon>Eukaryota</taxon>
        <taxon>Viridiplantae</taxon>
        <taxon>Streptophyta</taxon>
        <taxon>Embryophyta</taxon>
        <taxon>Tracheophyta</taxon>
        <taxon>Spermatophyta</taxon>
        <taxon>Magnoliopsida</taxon>
        <taxon>eudicotyledons</taxon>
        <taxon>Gunneridae</taxon>
        <taxon>Pentapetalae</taxon>
        <taxon>Caryophyllales</taxon>
        <taxon>Caryophyllaceae</taxon>
        <taxon>Caryophylleae</taxon>
        <taxon>Saponaria</taxon>
    </lineage>
</organism>
<feature type="region of interest" description="Disordered" evidence="1">
    <location>
        <begin position="27"/>
        <end position="64"/>
    </location>
</feature>
<dbReference type="Pfam" id="PF03732">
    <property type="entry name" value="Retrotrans_gag"/>
    <property type="match status" value="1"/>
</dbReference>
<feature type="compositionally biased region" description="Polar residues" evidence="1">
    <location>
        <begin position="530"/>
        <end position="539"/>
    </location>
</feature>
<accession>A0AAW1KAW1</accession>
<gene>
    <name evidence="3" type="ORF">RND81_06G091200</name>
</gene>